<evidence type="ECO:0000313" key="2">
    <source>
        <dbReference type="EMBL" id="GIH18881.1"/>
    </source>
</evidence>
<feature type="transmembrane region" description="Helical" evidence="1">
    <location>
        <begin position="76"/>
        <end position="95"/>
    </location>
</feature>
<reference evidence="2" key="1">
    <citation type="submission" date="2021-01" db="EMBL/GenBank/DDBJ databases">
        <title>Whole genome shotgun sequence of Rugosimonospora africana NBRC 104875.</title>
        <authorList>
            <person name="Komaki H."/>
            <person name="Tamura T."/>
        </authorList>
    </citation>
    <scope>NUCLEOTIDE SEQUENCE</scope>
    <source>
        <strain evidence="2">NBRC 104875</strain>
    </source>
</reference>
<name>A0A8J3VUM3_9ACTN</name>
<feature type="transmembrane region" description="Helical" evidence="1">
    <location>
        <begin position="125"/>
        <end position="146"/>
    </location>
</feature>
<keyword evidence="3" id="KW-1185">Reference proteome</keyword>
<dbReference type="AlphaFoldDB" id="A0A8J3VUM3"/>
<feature type="transmembrane region" description="Helical" evidence="1">
    <location>
        <begin position="152"/>
        <end position="171"/>
    </location>
</feature>
<organism evidence="2 3">
    <name type="scientific">Rugosimonospora africana</name>
    <dbReference type="NCBI Taxonomy" id="556532"/>
    <lineage>
        <taxon>Bacteria</taxon>
        <taxon>Bacillati</taxon>
        <taxon>Actinomycetota</taxon>
        <taxon>Actinomycetes</taxon>
        <taxon>Micromonosporales</taxon>
        <taxon>Micromonosporaceae</taxon>
        <taxon>Rugosimonospora</taxon>
    </lineage>
</organism>
<feature type="transmembrane region" description="Helical" evidence="1">
    <location>
        <begin position="7"/>
        <end position="24"/>
    </location>
</feature>
<protein>
    <submittedName>
        <fullName evidence="2">Uncharacterized protein</fullName>
    </submittedName>
</protein>
<proteinExistence type="predicted"/>
<keyword evidence="1" id="KW-1133">Transmembrane helix</keyword>
<comment type="caution">
    <text evidence="2">The sequence shown here is derived from an EMBL/GenBank/DDBJ whole genome shotgun (WGS) entry which is preliminary data.</text>
</comment>
<evidence type="ECO:0000256" key="1">
    <source>
        <dbReference type="SAM" id="Phobius"/>
    </source>
</evidence>
<dbReference type="EMBL" id="BONZ01000074">
    <property type="protein sequence ID" value="GIH18881.1"/>
    <property type="molecule type" value="Genomic_DNA"/>
</dbReference>
<keyword evidence="1" id="KW-0812">Transmembrane</keyword>
<keyword evidence="1" id="KW-0472">Membrane</keyword>
<gene>
    <name evidence="2" type="ORF">Raf01_70530</name>
</gene>
<feature type="transmembrane region" description="Helical" evidence="1">
    <location>
        <begin position="36"/>
        <end position="56"/>
    </location>
</feature>
<accession>A0A8J3VUM3</accession>
<feature type="transmembrane region" description="Helical" evidence="1">
    <location>
        <begin position="101"/>
        <end position="120"/>
    </location>
</feature>
<dbReference type="Proteomes" id="UP000642748">
    <property type="component" value="Unassembled WGS sequence"/>
</dbReference>
<evidence type="ECO:0000313" key="3">
    <source>
        <dbReference type="Proteomes" id="UP000642748"/>
    </source>
</evidence>
<sequence length="183" mass="18602">MRTRRDLGVTALVEGFFAAAWFGWGQQAQVAGLEVWLDIGSVVALLVAVGGAVIGLRSPASTAVLHDRSAGRRYGITVGIEFGVAGVGAWVLGAAGQAEFIPVWVCAIVGLHFFALAPILRDRTLVPLGVLTCAVAVAALVVGLATGLDASTVTGVGTGCCLLAFGGYALARAVSSRPDRATP</sequence>